<dbReference type="EMBL" id="LAZR01043908">
    <property type="protein sequence ID" value="KKL05957.1"/>
    <property type="molecule type" value="Genomic_DNA"/>
</dbReference>
<gene>
    <name evidence="1" type="ORF">LCGC14_2600820</name>
</gene>
<proteinExistence type="predicted"/>
<dbReference type="AlphaFoldDB" id="A0A0F9AWH8"/>
<comment type="caution">
    <text evidence="1">The sequence shown here is derived from an EMBL/GenBank/DDBJ whole genome shotgun (WGS) entry which is preliminary data.</text>
</comment>
<feature type="non-terminal residue" evidence="1">
    <location>
        <position position="1"/>
    </location>
</feature>
<reference evidence="1" key="1">
    <citation type="journal article" date="2015" name="Nature">
        <title>Complex archaea that bridge the gap between prokaryotes and eukaryotes.</title>
        <authorList>
            <person name="Spang A."/>
            <person name="Saw J.H."/>
            <person name="Jorgensen S.L."/>
            <person name="Zaremba-Niedzwiedzka K."/>
            <person name="Martijn J."/>
            <person name="Lind A.E."/>
            <person name="van Eijk R."/>
            <person name="Schleper C."/>
            <person name="Guy L."/>
            <person name="Ettema T.J."/>
        </authorList>
    </citation>
    <scope>NUCLEOTIDE SEQUENCE</scope>
</reference>
<organism evidence="1">
    <name type="scientific">marine sediment metagenome</name>
    <dbReference type="NCBI Taxonomy" id="412755"/>
    <lineage>
        <taxon>unclassified sequences</taxon>
        <taxon>metagenomes</taxon>
        <taxon>ecological metagenomes</taxon>
    </lineage>
</organism>
<evidence type="ECO:0000313" key="1">
    <source>
        <dbReference type="EMBL" id="KKL05957.1"/>
    </source>
</evidence>
<sequence length="87" mass="10457">MLSLIIKKEYESEQFYAFLVDASYKILNTRQVYKAFYKDDDFRDNDIEIDLTYEQIKKILFNCLKSLISRIEDKIKGINKKDPFPFS</sequence>
<name>A0A0F9AWH8_9ZZZZ</name>
<protein>
    <submittedName>
        <fullName evidence="1">Uncharacterized protein</fullName>
    </submittedName>
</protein>
<accession>A0A0F9AWH8</accession>